<reference evidence="1" key="1">
    <citation type="submission" date="2018-07" db="EMBL/GenBank/DDBJ databases">
        <authorList>
            <person name="Wilson K.M."/>
            <person name="Ely B."/>
        </authorList>
    </citation>
    <scope>NUCLEOTIDE SEQUENCE</scope>
</reference>
<gene>
    <name evidence="1" type="ORF">CcrSC_gp354</name>
</gene>
<dbReference type="Proteomes" id="UP000259683">
    <property type="component" value="Segment"/>
</dbReference>
<name>A0A385EE35_9CAUD</name>
<keyword evidence="1" id="KW-0378">Hydrolase</keyword>
<sequence>MTCIVYRDGVLVADSWVLDVWTKIGRFPKIAKREGVNGTILLAASGDSGYSKNFLDWGRGPGLKDWIKKGDEVHEGIPNLGEGDRTANGMLIMPDGSCIRFDPGSLPYVIKAPFYAMGSGCWVALGALEAGATAEEAVLAAEKWDVGTNGPLITLRH</sequence>
<dbReference type="SUPFAM" id="SSF56235">
    <property type="entry name" value="N-terminal nucleophile aminohydrolases (Ntn hydrolases)"/>
    <property type="match status" value="1"/>
</dbReference>
<keyword evidence="2" id="KW-1185">Reference proteome</keyword>
<dbReference type="InterPro" id="IPR029055">
    <property type="entry name" value="Ntn_hydrolases_N"/>
</dbReference>
<organism evidence="1 2">
    <name type="scientific">Caulobacter phage CcrSC</name>
    <dbReference type="NCBI Taxonomy" id="2283272"/>
    <lineage>
        <taxon>Viruses</taxon>
        <taxon>Duplodnaviria</taxon>
        <taxon>Heunggongvirae</taxon>
        <taxon>Uroviricota</taxon>
        <taxon>Caudoviricetes</taxon>
        <taxon>Jeanschmidtviridae</taxon>
        <taxon>Bertelyvirus</taxon>
        <taxon>Bertelyvirus SC</taxon>
    </lineage>
</organism>
<evidence type="ECO:0000313" key="2">
    <source>
        <dbReference type="Proteomes" id="UP000259683"/>
    </source>
</evidence>
<reference evidence="1" key="2">
    <citation type="submission" date="2021-07" db="EMBL/GenBank/DDBJ databases">
        <title>Giant CbK-like Caulobacter bacteriophages have genetically divergent genomes.</title>
        <authorList>
            <person name="Wilson K."/>
            <person name="Ely B."/>
        </authorList>
    </citation>
    <scope>NUCLEOTIDE SEQUENCE</scope>
</reference>
<protein>
    <submittedName>
        <fullName evidence="1">NTN hydrolase domain protein</fullName>
    </submittedName>
</protein>
<dbReference type="GO" id="GO:0016787">
    <property type="term" value="F:hydrolase activity"/>
    <property type="evidence" value="ECO:0007669"/>
    <property type="project" value="UniProtKB-KW"/>
</dbReference>
<accession>A0A385EE35</accession>
<proteinExistence type="predicted"/>
<evidence type="ECO:0000313" key="1">
    <source>
        <dbReference type="EMBL" id="AXQ69936.1"/>
    </source>
</evidence>
<dbReference type="EMBL" id="MH588547">
    <property type="protein sequence ID" value="AXQ69936.1"/>
    <property type="molecule type" value="Genomic_DNA"/>
</dbReference>